<gene>
    <name evidence="1" type="ordered locus">Os10g0369300</name>
</gene>
<dbReference type="KEGG" id="dosa:Os10g0369300"/>
<protein>
    <submittedName>
        <fullName evidence="1">Os10g0369300 protein</fullName>
    </submittedName>
</protein>
<dbReference type="EMBL" id="AP008216">
    <property type="protein sequence ID" value="BAH94845.1"/>
    <property type="molecule type" value="Genomic_DNA"/>
</dbReference>
<dbReference type="AlphaFoldDB" id="C7J7T6"/>
<accession>C7J7T6</accession>
<name>C7J7T6_ORYSJ</name>
<evidence type="ECO:0000313" key="2">
    <source>
        <dbReference type="Proteomes" id="UP000000763"/>
    </source>
</evidence>
<dbReference type="Proteomes" id="UP000000763">
    <property type="component" value="Chromosome 10"/>
</dbReference>
<reference evidence="1 2" key="1">
    <citation type="journal article" date="2005" name="Nature">
        <title>The map-based sequence of the rice genome.</title>
        <authorList>
            <consortium name="International rice genome sequencing project (IRGSP)"/>
            <person name="Matsumoto T."/>
            <person name="Wu J."/>
            <person name="Kanamori H."/>
            <person name="Katayose Y."/>
            <person name="Fujisawa M."/>
            <person name="Namiki N."/>
            <person name="Mizuno H."/>
            <person name="Yamamoto K."/>
            <person name="Antonio B.A."/>
            <person name="Baba T."/>
            <person name="Sakata K."/>
            <person name="Nagamura Y."/>
            <person name="Aoki H."/>
            <person name="Arikawa K."/>
            <person name="Arita K."/>
            <person name="Bito T."/>
            <person name="Chiden Y."/>
            <person name="Fujitsuka N."/>
            <person name="Fukunaka R."/>
            <person name="Hamada M."/>
            <person name="Harada C."/>
            <person name="Hayashi A."/>
            <person name="Hijishita S."/>
            <person name="Honda M."/>
            <person name="Hosokawa S."/>
            <person name="Ichikawa Y."/>
            <person name="Idonuma A."/>
            <person name="Iijima M."/>
            <person name="Ikeda M."/>
            <person name="Ikeno M."/>
            <person name="Ito K."/>
            <person name="Ito S."/>
            <person name="Ito T."/>
            <person name="Ito Y."/>
            <person name="Ito Y."/>
            <person name="Iwabuchi A."/>
            <person name="Kamiya K."/>
            <person name="Karasawa W."/>
            <person name="Kurita K."/>
            <person name="Katagiri S."/>
            <person name="Kikuta A."/>
            <person name="Kobayashi H."/>
            <person name="Kobayashi N."/>
            <person name="Machita K."/>
            <person name="Maehara T."/>
            <person name="Masukawa M."/>
            <person name="Mizubayashi T."/>
            <person name="Mukai Y."/>
            <person name="Nagasaki H."/>
            <person name="Nagata Y."/>
            <person name="Naito S."/>
            <person name="Nakashima M."/>
            <person name="Nakama Y."/>
            <person name="Nakamichi Y."/>
            <person name="Nakamura M."/>
            <person name="Meguro A."/>
            <person name="Negishi M."/>
            <person name="Ohta I."/>
            <person name="Ohta T."/>
            <person name="Okamoto M."/>
            <person name="Ono N."/>
            <person name="Saji S."/>
            <person name="Sakaguchi M."/>
            <person name="Sakai K."/>
            <person name="Shibata M."/>
            <person name="Shimokawa T."/>
            <person name="Song J."/>
            <person name="Takazaki Y."/>
            <person name="Terasawa K."/>
            <person name="Tsugane M."/>
            <person name="Tsuji K."/>
            <person name="Ueda S."/>
            <person name="Waki K."/>
            <person name="Yamagata H."/>
            <person name="Yamamoto M."/>
            <person name="Yamamoto S."/>
            <person name="Yamane H."/>
            <person name="Yoshiki S."/>
            <person name="Yoshihara R."/>
            <person name="Yukawa K."/>
            <person name="Zhong H."/>
            <person name="Yano M."/>
            <person name="Yuan Q."/>
            <person name="Ouyang S."/>
            <person name="Liu J."/>
            <person name="Jones K.M."/>
            <person name="Gansberger K."/>
            <person name="Moffat K."/>
            <person name="Hill J."/>
            <person name="Bera J."/>
            <person name="Fadrosh D."/>
            <person name="Jin S."/>
            <person name="Johri S."/>
            <person name="Kim M."/>
            <person name="Overton L."/>
            <person name="Reardon M."/>
            <person name="Tsitrin T."/>
            <person name="Vuong H."/>
            <person name="Weaver B."/>
            <person name="Ciecko A."/>
            <person name="Tallon L."/>
            <person name="Jackson J."/>
            <person name="Pai G."/>
            <person name="Aken S.V."/>
            <person name="Utterback T."/>
            <person name="Reidmuller S."/>
            <person name="Feldblyum T."/>
            <person name="Hsiao J."/>
            <person name="Zismann V."/>
            <person name="Iobst S."/>
            <person name="de Vazeille A.R."/>
            <person name="Buell C.R."/>
            <person name="Ying K."/>
            <person name="Li Y."/>
            <person name="Lu T."/>
            <person name="Huang Y."/>
            <person name="Zhao Q."/>
            <person name="Feng Q."/>
            <person name="Zhang L."/>
            <person name="Zhu J."/>
            <person name="Weng Q."/>
            <person name="Mu J."/>
            <person name="Lu Y."/>
            <person name="Fan D."/>
            <person name="Liu Y."/>
            <person name="Guan J."/>
            <person name="Zhang Y."/>
            <person name="Yu S."/>
            <person name="Liu X."/>
            <person name="Zhang Y."/>
            <person name="Hong G."/>
            <person name="Han B."/>
            <person name="Choisne N."/>
            <person name="Demange N."/>
            <person name="Orjeda G."/>
            <person name="Samain S."/>
            <person name="Cattolico L."/>
            <person name="Pelletier E."/>
            <person name="Couloux A."/>
            <person name="Segurens B."/>
            <person name="Wincker P."/>
            <person name="D'Hont A."/>
            <person name="Scarpelli C."/>
            <person name="Weissenbach J."/>
            <person name="Salanoubat M."/>
            <person name="Quetier F."/>
            <person name="Yu Y."/>
            <person name="Kim H.R."/>
            <person name="Rambo T."/>
            <person name="Currie J."/>
            <person name="Collura K."/>
            <person name="Luo M."/>
            <person name="Yang T."/>
            <person name="Ammiraju J.S.S."/>
            <person name="Engler F."/>
            <person name="Soderlund C."/>
            <person name="Wing R.A."/>
            <person name="Palmer L.E."/>
            <person name="de la Bastide M."/>
            <person name="Spiegel L."/>
            <person name="Nascimento L."/>
            <person name="Zutavern T."/>
            <person name="O'Shaughnessy A."/>
            <person name="Dike S."/>
            <person name="Dedhia N."/>
            <person name="Preston R."/>
            <person name="Balija V."/>
            <person name="McCombie W.R."/>
            <person name="Chow T."/>
            <person name="Chen H."/>
            <person name="Chung M."/>
            <person name="Chen C."/>
            <person name="Shaw J."/>
            <person name="Wu H."/>
            <person name="Hsiao K."/>
            <person name="Chao Y."/>
            <person name="Chu M."/>
            <person name="Cheng C."/>
            <person name="Hour A."/>
            <person name="Lee P."/>
            <person name="Lin S."/>
            <person name="Lin Y."/>
            <person name="Liou J."/>
            <person name="Liu S."/>
            <person name="Hsing Y."/>
            <person name="Raghuvanshi S."/>
            <person name="Mohanty A."/>
            <person name="Bharti A.K."/>
            <person name="Gaur A."/>
            <person name="Gupta V."/>
            <person name="Kumar D."/>
            <person name="Ravi V."/>
            <person name="Vij S."/>
            <person name="Kapur A."/>
            <person name="Khurana P."/>
            <person name="Khurana P."/>
            <person name="Khurana J.P."/>
            <person name="Tyagi A.K."/>
            <person name="Gaikwad K."/>
            <person name="Singh A."/>
            <person name="Dalal V."/>
            <person name="Srivastava S."/>
            <person name="Dixit A."/>
            <person name="Pal A.K."/>
            <person name="Ghazi I.A."/>
            <person name="Yadav M."/>
            <person name="Pandit A."/>
            <person name="Bhargava A."/>
            <person name="Sureshbabu K."/>
            <person name="Batra K."/>
            <person name="Sharma T.R."/>
            <person name="Mohapatra T."/>
            <person name="Singh N.K."/>
            <person name="Messing J."/>
            <person name="Nelson A.B."/>
            <person name="Fuks G."/>
            <person name="Kavchok S."/>
            <person name="Keizer G."/>
            <person name="Linton E."/>
            <person name="Llaca V."/>
            <person name="Song R."/>
            <person name="Tanyolac B."/>
            <person name="Young S."/>
            <person name="Ho-Il K."/>
            <person name="Hahn J.H."/>
            <person name="Sangsakoo G."/>
            <person name="Vanavichit A."/>
            <person name="de Mattos Luiz.A.T."/>
            <person name="Zimmer P.D."/>
            <person name="Malone G."/>
            <person name="Dellagostin O."/>
            <person name="de Oliveira A.C."/>
            <person name="Bevan M."/>
            <person name="Bancroft I."/>
            <person name="Minx P."/>
            <person name="Cordum H."/>
            <person name="Wilson R."/>
            <person name="Cheng Z."/>
            <person name="Jin W."/>
            <person name="Jiang J."/>
            <person name="Leong S.A."/>
            <person name="Iwama H."/>
            <person name="Gojobori T."/>
            <person name="Itoh T."/>
            <person name="Niimura Y."/>
            <person name="Fujii Y."/>
            <person name="Habara T."/>
            <person name="Sakai H."/>
            <person name="Sato Y."/>
            <person name="Wilson G."/>
            <person name="Kumar K."/>
            <person name="McCouch S."/>
            <person name="Juretic N."/>
            <person name="Hoen D."/>
            <person name="Wright S."/>
            <person name="Bruskiewich R."/>
            <person name="Bureau T."/>
            <person name="Miyao A."/>
            <person name="Hirochika H."/>
            <person name="Nishikawa T."/>
            <person name="Kadowaki K."/>
            <person name="Sugiura M."/>
            <person name="Burr B."/>
            <person name="Sasaki T."/>
        </authorList>
    </citation>
    <scope>NUCLEOTIDE SEQUENCE [LARGE SCALE GENOMIC DNA]</scope>
    <source>
        <strain evidence="2">cv. Nipponbare</strain>
    </source>
</reference>
<organism evidence="1 2">
    <name type="scientific">Oryza sativa subsp. japonica</name>
    <name type="common">Rice</name>
    <dbReference type="NCBI Taxonomy" id="39947"/>
    <lineage>
        <taxon>Eukaryota</taxon>
        <taxon>Viridiplantae</taxon>
        <taxon>Streptophyta</taxon>
        <taxon>Embryophyta</taxon>
        <taxon>Tracheophyta</taxon>
        <taxon>Spermatophyta</taxon>
        <taxon>Magnoliopsida</taxon>
        <taxon>Liliopsida</taxon>
        <taxon>Poales</taxon>
        <taxon>Poaceae</taxon>
        <taxon>BOP clade</taxon>
        <taxon>Oryzoideae</taxon>
        <taxon>Oryzeae</taxon>
        <taxon>Oryzinae</taxon>
        <taxon>Oryza</taxon>
        <taxon>Oryza sativa</taxon>
    </lineage>
</organism>
<sequence>MEIAVGARNFGGLDCLEFGERRVNISLGPNEGWYLMTGLREKAYKENEKYKEGKSILEKTRMWKEARFGSGTRWDGMKPSLI</sequence>
<proteinExistence type="predicted"/>
<evidence type="ECO:0000313" key="1">
    <source>
        <dbReference type="EMBL" id="BAH94845.1"/>
    </source>
</evidence>
<reference evidence="2" key="2">
    <citation type="journal article" date="2008" name="Nucleic Acids Res.">
        <title>The rice annotation project database (RAP-DB): 2008 update.</title>
        <authorList>
            <consortium name="The rice annotation project (RAP)"/>
        </authorList>
    </citation>
    <scope>GENOME REANNOTATION</scope>
    <source>
        <strain evidence="2">cv. Nipponbare</strain>
    </source>
</reference>